<dbReference type="Proteomes" id="UP001234297">
    <property type="component" value="Chromosome 10"/>
</dbReference>
<keyword evidence="2" id="KW-1185">Reference proteome</keyword>
<evidence type="ECO:0000313" key="1">
    <source>
        <dbReference type="EMBL" id="KAJ8622918.1"/>
    </source>
</evidence>
<proteinExistence type="predicted"/>
<gene>
    <name evidence="1" type="ORF">MRB53_031447</name>
</gene>
<reference evidence="1 2" key="1">
    <citation type="journal article" date="2022" name="Hortic Res">
        <title>A haplotype resolved chromosomal level avocado genome allows analysis of novel avocado genes.</title>
        <authorList>
            <person name="Nath O."/>
            <person name="Fletcher S.J."/>
            <person name="Hayward A."/>
            <person name="Shaw L.M."/>
            <person name="Masouleh A.K."/>
            <person name="Furtado A."/>
            <person name="Henry R.J."/>
            <person name="Mitter N."/>
        </authorList>
    </citation>
    <scope>NUCLEOTIDE SEQUENCE [LARGE SCALE GENOMIC DNA]</scope>
    <source>
        <strain evidence="2">cv. Hass</strain>
    </source>
</reference>
<organism evidence="1 2">
    <name type="scientific">Persea americana</name>
    <name type="common">Avocado</name>
    <dbReference type="NCBI Taxonomy" id="3435"/>
    <lineage>
        <taxon>Eukaryota</taxon>
        <taxon>Viridiplantae</taxon>
        <taxon>Streptophyta</taxon>
        <taxon>Embryophyta</taxon>
        <taxon>Tracheophyta</taxon>
        <taxon>Spermatophyta</taxon>
        <taxon>Magnoliopsida</taxon>
        <taxon>Magnoliidae</taxon>
        <taxon>Laurales</taxon>
        <taxon>Lauraceae</taxon>
        <taxon>Persea</taxon>
    </lineage>
</organism>
<name>A0ACC2KPN4_PERAE</name>
<evidence type="ECO:0000313" key="2">
    <source>
        <dbReference type="Proteomes" id="UP001234297"/>
    </source>
</evidence>
<dbReference type="EMBL" id="CM056818">
    <property type="protein sequence ID" value="KAJ8622918.1"/>
    <property type="molecule type" value="Genomic_DNA"/>
</dbReference>
<sequence>MASSCCRGTHLYNVQPAVSVCEKLLEISDTDKGLRRLFIPTEGSEKRLKPALTEREKGRLRQGIPVLGLDQNGKSWNLQPKYWPSISVNVLKKDWIDLVNENHLMAGVDTVQMWLSRYSSRDQPPEEENKGTKGVLGVDKERREKGKEVRWENYGYRESGVFGIGVFLAGRDGCRAMEDADDAGKKMLEFSALCSKPPCPALEWPLPPGVPVMRGKERVMLLCVS</sequence>
<comment type="caution">
    <text evidence="1">The sequence shown here is derived from an EMBL/GenBank/DDBJ whole genome shotgun (WGS) entry which is preliminary data.</text>
</comment>
<accession>A0ACC2KPN4</accession>
<protein>
    <submittedName>
        <fullName evidence="1">Uncharacterized protein</fullName>
    </submittedName>
</protein>